<dbReference type="InterPro" id="IPR036561">
    <property type="entry name" value="MAM33_sf"/>
</dbReference>
<dbReference type="PANTHER" id="PTHR10826">
    <property type="entry name" value="COMPLEMENT COMPONENT 1"/>
    <property type="match status" value="1"/>
</dbReference>
<accession>A0A9D4TF61</accession>
<name>A0A9D4TF61_CHLVU</name>
<evidence type="ECO:0000313" key="2">
    <source>
        <dbReference type="Proteomes" id="UP001055712"/>
    </source>
</evidence>
<dbReference type="OrthoDB" id="278212at2759"/>
<protein>
    <recommendedName>
        <fullName evidence="3">Mitochondrial glycoprotein</fullName>
    </recommendedName>
</protein>
<comment type="caution">
    <text evidence="1">The sequence shown here is derived from an EMBL/GenBank/DDBJ whole genome shotgun (WGS) entry which is preliminary data.</text>
</comment>
<proteinExistence type="predicted"/>
<organism evidence="1 2">
    <name type="scientific">Chlorella vulgaris</name>
    <name type="common">Green alga</name>
    <dbReference type="NCBI Taxonomy" id="3077"/>
    <lineage>
        <taxon>Eukaryota</taxon>
        <taxon>Viridiplantae</taxon>
        <taxon>Chlorophyta</taxon>
        <taxon>core chlorophytes</taxon>
        <taxon>Trebouxiophyceae</taxon>
        <taxon>Chlorellales</taxon>
        <taxon>Chlorellaceae</taxon>
        <taxon>Chlorella clade</taxon>
        <taxon>Chlorella</taxon>
    </lineage>
</organism>
<gene>
    <name evidence="1" type="ORF">D9Q98_009419</name>
</gene>
<dbReference type="Gene3D" id="3.10.280.10">
    <property type="entry name" value="Mitochondrial glycoprotein"/>
    <property type="match status" value="1"/>
</dbReference>
<reference evidence="1" key="2">
    <citation type="submission" date="2020-11" db="EMBL/GenBank/DDBJ databases">
        <authorList>
            <person name="Cecchin M."/>
            <person name="Marcolungo L."/>
            <person name="Rossato M."/>
            <person name="Girolomoni L."/>
            <person name="Cosentino E."/>
            <person name="Cuine S."/>
            <person name="Li-Beisson Y."/>
            <person name="Delledonne M."/>
            <person name="Ballottari M."/>
        </authorList>
    </citation>
    <scope>NUCLEOTIDE SEQUENCE</scope>
    <source>
        <strain evidence="1">211/11P</strain>
        <tissue evidence="1">Whole cell</tissue>
    </source>
</reference>
<dbReference type="Proteomes" id="UP001055712">
    <property type="component" value="Unassembled WGS sequence"/>
</dbReference>
<evidence type="ECO:0008006" key="3">
    <source>
        <dbReference type="Google" id="ProtNLM"/>
    </source>
</evidence>
<dbReference type="AlphaFoldDB" id="A0A9D4TF61"/>
<dbReference type="SUPFAM" id="SSF54529">
    <property type="entry name" value="Mitochondrial glycoprotein MAM33-like"/>
    <property type="match status" value="1"/>
</dbReference>
<dbReference type="Pfam" id="PF02330">
    <property type="entry name" value="MAM33"/>
    <property type="match status" value="1"/>
</dbReference>
<keyword evidence="2" id="KW-1185">Reference proteome</keyword>
<dbReference type="GO" id="GO:0005759">
    <property type="term" value="C:mitochondrial matrix"/>
    <property type="evidence" value="ECO:0007669"/>
    <property type="project" value="InterPro"/>
</dbReference>
<evidence type="ECO:0000313" key="1">
    <source>
        <dbReference type="EMBL" id="KAI3424056.1"/>
    </source>
</evidence>
<reference evidence="1" key="1">
    <citation type="journal article" date="2019" name="Plant J.">
        <title>Chlorella vulgaris genome assembly and annotation reveals the molecular basis for metabolic acclimation to high light conditions.</title>
        <authorList>
            <person name="Cecchin M."/>
            <person name="Marcolungo L."/>
            <person name="Rossato M."/>
            <person name="Girolomoni L."/>
            <person name="Cosentino E."/>
            <person name="Cuine S."/>
            <person name="Li-Beisson Y."/>
            <person name="Delledonne M."/>
            <person name="Ballottari M."/>
        </authorList>
    </citation>
    <scope>NUCLEOTIDE SEQUENCE</scope>
    <source>
        <strain evidence="1">211/11P</strain>
    </source>
</reference>
<dbReference type="PANTHER" id="PTHR10826:SF1">
    <property type="entry name" value="COMPLEMENT COMPONENT 1 Q SUBCOMPONENT-BINDING PROTEIN, MITOCHONDRIAL"/>
    <property type="match status" value="1"/>
</dbReference>
<dbReference type="EMBL" id="SIDB01000013">
    <property type="protein sequence ID" value="KAI3424056.1"/>
    <property type="molecule type" value="Genomic_DNA"/>
</dbReference>
<dbReference type="InterPro" id="IPR003428">
    <property type="entry name" value="MAM33"/>
</dbReference>
<sequence length="238" mass="25818">MRSSCRLLPRLLAAAAPGAALIARQAEIAGLSRLALSEVSFTSLRAISSTPTAFQSALIESLGEEAAYEKENYAVPEELEAGPPAGFALSEADGDTLMSLTKKVDGEVVTVDVMVNEQPEEELVEDANGALDADVGAVFTVTVAKGDQSLVFECKSDGQYFSVQHVSLEPAEDDMEDSAYSGPAYEELDEKLQANFESYLAERGVDKELGAYLLPLIHDKEQREYMQWLEAVRAFLKK</sequence>